<proteinExistence type="predicted"/>
<dbReference type="GO" id="GO:0005794">
    <property type="term" value="C:Golgi apparatus"/>
    <property type="evidence" value="ECO:0007669"/>
    <property type="project" value="UniProtKB-SubCell"/>
</dbReference>
<dbReference type="PANTHER" id="PTHR18921:SF2">
    <property type="entry name" value="THYROID RECEPTOR-INTERACTING PROTEIN 11"/>
    <property type="match status" value="1"/>
</dbReference>
<dbReference type="InterPro" id="IPR019459">
    <property type="entry name" value="GRAB"/>
</dbReference>
<sequence length="479" mass="53811">MTSPRSSMDVQERMIQLETELENTKAEKETLGAQYRSLLSKLTGMRQSLGEKLREDAEELDRRENTINTLHAEISELQQHIETLKSELVNVNQESTSLQNQLAQLRSQSDSSSSDVLSLTREMRELRGEMERLRIEREEWEAEASREREKRERMEDEVRAMEKRERDGLRELERARQESTQEKERASNLQDVLSEFQANKDGELRQATAELEAQLKLAAASLSEYKLRAANAETRLTEVGSDKTRSSALEKELKEKTQIIGKLRHDAVVNNEHLTEALRRLRKNTSDTNVDRRLVTNILLSFLTAPRSDSKRFEMLSILATILSWDDTEREKAGLQRIDKGAPRAKVEKGKARQGEKSAEDAAALNESFSNLFVEFLLKEASQGQRHSPTLPGGPETPGSPNERLSSPPWSPAIAGTPPRAVRRSSSASNTSVPPSILGELSNTSGSTYETLMSSNTTPTERGPGMLPAPLSRKASYGR</sequence>
<dbReference type="STRING" id="4999.A0A1Y1UBN0"/>
<accession>A0A1Y1UBN0</accession>
<dbReference type="AlphaFoldDB" id="A0A1Y1UBN0"/>
<feature type="domain" description="GRIP" evidence="5">
    <location>
        <begin position="285"/>
        <end position="336"/>
    </location>
</feature>
<evidence type="ECO:0000313" key="6">
    <source>
        <dbReference type="EMBL" id="ORX35429.1"/>
    </source>
</evidence>
<evidence type="ECO:0000256" key="2">
    <source>
        <dbReference type="ARBA" id="ARBA00023034"/>
    </source>
</evidence>
<evidence type="ECO:0000256" key="3">
    <source>
        <dbReference type="ARBA" id="ARBA00023054"/>
    </source>
</evidence>
<dbReference type="Gene3D" id="1.20.5.1700">
    <property type="match status" value="1"/>
</dbReference>
<comment type="subcellular location">
    <subcellularLocation>
        <location evidence="1">Golgi apparatus</location>
    </subcellularLocation>
</comment>
<name>A0A1Y1UBN0_9TREE</name>
<feature type="region of interest" description="Disordered" evidence="4">
    <location>
        <begin position="140"/>
        <end position="188"/>
    </location>
</feature>
<feature type="compositionally biased region" description="Low complexity" evidence="4">
    <location>
        <begin position="417"/>
        <end position="436"/>
    </location>
</feature>
<comment type="caution">
    <text evidence="6">The sequence shown here is derived from an EMBL/GenBank/DDBJ whole genome shotgun (WGS) entry which is preliminary data.</text>
</comment>
<dbReference type="Pfam" id="PF10375">
    <property type="entry name" value="GRAB"/>
    <property type="match status" value="1"/>
</dbReference>
<dbReference type="GO" id="GO:0031267">
    <property type="term" value="F:small GTPase binding"/>
    <property type="evidence" value="ECO:0007669"/>
    <property type="project" value="TreeGrafter"/>
</dbReference>
<dbReference type="Proteomes" id="UP000193218">
    <property type="component" value="Unassembled WGS sequence"/>
</dbReference>
<reference evidence="6 7" key="1">
    <citation type="submission" date="2017-03" db="EMBL/GenBank/DDBJ databases">
        <title>Widespread Adenine N6-methylation of Active Genes in Fungi.</title>
        <authorList>
            <consortium name="DOE Joint Genome Institute"/>
            <person name="Mondo S.J."/>
            <person name="Dannebaum R.O."/>
            <person name="Kuo R.C."/>
            <person name="Louie K.B."/>
            <person name="Bewick A.J."/>
            <person name="Labutti K."/>
            <person name="Haridas S."/>
            <person name="Kuo A."/>
            <person name="Salamov A."/>
            <person name="Ahrendt S.R."/>
            <person name="Lau R."/>
            <person name="Bowen B.P."/>
            <person name="Lipzen A."/>
            <person name="Sullivan W."/>
            <person name="Andreopoulos W.B."/>
            <person name="Clum A."/>
            <person name="Lindquist E."/>
            <person name="Daum C."/>
            <person name="Northen T.R."/>
            <person name="Ramamoorthy G."/>
            <person name="Schmitz R.J."/>
            <person name="Gryganskyi A."/>
            <person name="Culley D."/>
            <person name="Magnuson J."/>
            <person name="James T.Y."/>
            <person name="O'Malley M.A."/>
            <person name="Stajich J.E."/>
            <person name="Spatafora J.W."/>
            <person name="Visel A."/>
            <person name="Grigoriev I.V."/>
        </authorList>
    </citation>
    <scope>NUCLEOTIDE SEQUENCE [LARGE SCALE GENOMIC DNA]</scope>
    <source>
        <strain evidence="6 7">NRRL Y-17943</strain>
    </source>
</reference>
<feature type="compositionally biased region" description="Polar residues" evidence="4">
    <location>
        <begin position="441"/>
        <end position="460"/>
    </location>
</feature>
<feature type="compositionally biased region" description="Basic and acidic residues" evidence="4">
    <location>
        <begin position="140"/>
        <end position="186"/>
    </location>
</feature>
<protein>
    <recommendedName>
        <fullName evidence="5">GRIP domain-containing protein</fullName>
    </recommendedName>
</protein>
<feature type="region of interest" description="Disordered" evidence="4">
    <location>
        <begin position="381"/>
        <end position="479"/>
    </location>
</feature>
<dbReference type="GeneID" id="33555360"/>
<organism evidence="6 7">
    <name type="scientific">Kockovaella imperatae</name>
    <dbReference type="NCBI Taxonomy" id="4999"/>
    <lineage>
        <taxon>Eukaryota</taxon>
        <taxon>Fungi</taxon>
        <taxon>Dikarya</taxon>
        <taxon>Basidiomycota</taxon>
        <taxon>Agaricomycotina</taxon>
        <taxon>Tremellomycetes</taxon>
        <taxon>Tremellales</taxon>
        <taxon>Cuniculitremaceae</taxon>
        <taxon>Kockovaella</taxon>
    </lineage>
</organism>
<dbReference type="InterPro" id="IPR000237">
    <property type="entry name" value="GRIP_dom"/>
</dbReference>
<evidence type="ECO:0000256" key="4">
    <source>
        <dbReference type="SAM" id="MobiDB-lite"/>
    </source>
</evidence>
<dbReference type="PROSITE" id="PS50913">
    <property type="entry name" value="GRIP"/>
    <property type="match status" value="1"/>
</dbReference>
<feature type="region of interest" description="Disordered" evidence="4">
    <location>
        <begin position="335"/>
        <end position="359"/>
    </location>
</feature>
<dbReference type="OrthoDB" id="425925at2759"/>
<gene>
    <name evidence="6" type="ORF">BD324DRAFT_582277</name>
</gene>
<evidence type="ECO:0000259" key="5">
    <source>
        <dbReference type="PROSITE" id="PS50913"/>
    </source>
</evidence>
<evidence type="ECO:0000256" key="1">
    <source>
        <dbReference type="ARBA" id="ARBA00004555"/>
    </source>
</evidence>
<keyword evidence="2" id="KW-0333">Golgi apparatus</keyword>
<keyword evidence="3" id="KW-0175">Coiled coil</keyword>
<dbReference type="PANTHER" id="PTHR18921">
    <property type="entry name" value="MYOSIN HEAVY CHAIN - RELATED"/>
    <property type="match status" value="1"/>
</dbReference>
<dbReference type="InParanoid" id="A0A1Y1UBN0"/>
<dbReference type="EMBL" id="NBSH01000011">
    <property type="protein sequence ID" value="ORX35429.1"/>
    <property type="molecule type" value="Genomic_DNA"/>
</dbReference>
<dbReference type="RefSeq" id="XP_021869619.1">
    <property type="nucleotide sequence ID" value="XM_022013552.1"/>
</dbReference>
<dbReference type="GO" id="GO:0006888">
    <property type="term" value="P:endoplasmic reticulum to Golgi vesicle-mediated transport"/>
    <property type="evidence" value="ECO:0007669"/>
    <property type="project" value="TreeGrafter"/>
</dbReference>
<keyword evidence="7" id="KW-1185">Reference proteome</keyword>
<dbReference type="GO" id="GO:0007030">
    <property type="term" value="P:Golgi organization"/>
    <property type="evidence" value="ECO:0007669"/>
    <property type="project" value="TreeGrafter"/>
</dbReference>
<evidence type="ECO:0000313" key="7">
    <source>
        <dbReference type="Proteomes" id="UP000193218"/>
    </source>
</evidence>